<feature type="domain" description="Beta-lactamase-related" evidence="1">
    <location>
        <begin position="21"/>
        <end position="389"/>
    </location>
</feature>
<dbReference type="InterPro" id="IPR050789">
    <property type="entry name" value="Diverse_Enzym_Activities"/>
</dbReference>
<keyword evidence="2" id="KW-0378">Hydrolase</keyword>
<dbReference type="Pfam" id="PF00144">
    <property type="entry name" value="Beta-lactamase"/>
    <property type="match status" value="1"/>
</dbReference>
<dbReference type="InterPro" id="IPR001466">
    <property type="entry name" value="Beta-lactam-related"/>
</dbReference>
<dbReference type="InterPro" id="IPR012338">
    <property type="entry name" value="Beta-lactam/transpept-like"/>
</dbReference>
<dbReference type="AlphaFoldDB" id="A0A2M9G6W4"/>
<evidence type="ECO:0000313" key="2">
    <source>
        <dbReference type="EMBL" id="PJK31457.1"/>
    </source>
</evidence>
<name>A0A2M9G6W4_9PROT</name>
<dbReference type="EMBL" id="PHIG01000005">
    <property type="protein sequence ID" value="PJK31457.1"/>
    <property type="molecule type" value="Genomic_DNA"/>
</dbReference>
<sequence length="400" mass="43804">MSHDWAALREAELTEPGFQSFDRLLAGHVRDGKLAGVIGCVADDSGVRHLFMDGVKDRESGRPMTRDTIFRIYSMTKPVTGVAVMMLRDEGRFELDTPVSDFLPAFRDLKVLQPDGTTRPAKTPMTIRHLLTHTAGLTLPLSYDGPLADMYRNAGLEGMRSSGSLTDIADRLAALPVDFEPGTRWQYSMAQDLLGRIVEVAGGQRFDRFLEERIFRPLGMTDTGFHVPAPKKDRFCSVYPAPDDGTNAPIDRWDDSRFLAPPDFPSGGGGLVSTLDDYLVFARMLMDGGRGLLAAETVAEMTRNHLPGGCDMAAMGVEEFSGDRWEGFGFGLTMSVVADPVKASTGGPAGEYGWSGAAGTFFFNAPEHRATAVLLTQYMPSKAYPLRRPFREAVYEGLAR</sequence>
<organism evidence="2 3">
    <name type="scientific">Minwuia thermotolerans</name>
    <dbReference type="NCBI Taxonomy" id="2056226"/>
    <lineage>
        <taxon>Bacteria</taxon>
        <taxon>Pseudomonadati</taxon>
        <taxon>Pseudomonadota</taxon>
        <taxon>Alphaproteobacteria</taxon>
        <taxon>Minwuiales</taxon>
        <taxon>Minwuiaceae</taxon>
        <taxon>Minwuia</taxon>
    </lineage>
</organism>
<dbReference type="Gene3D" id="3.40.710.10">
    <property type="entry name" value="DD-peptidase/beta-lactamase superfamily"/>
    <property type="match status" value="1"/>
</dbReference>
<evidence type="ECO:0000259" key="1">
    <source>
        <dbReference type="Pfam" id="PF00144"/>
    </source>
</evidence>
<dbReference type="OrthoDB" id="9808046at2"/>
<dbReference type="PANTHER" id="PTHR43283">
    <property type="entry name" value="BETA-LACTAMASE-RELATED"/>
    <property type="match status" value="1"/>
</dbReference>
<reference evidence="2 3" key="1">
    <citation type="submission" date="2017-11" db="EMBL/GenBank/DDBJ databases">
        <title>Draft genome sequence of Rhizobiales bacterium SY3-13.</title>
        <authorList>
            <person name="Sun C."/>
        </authorList>
    </citation>
    <scope>NUCLEOTIDE SEQUENCE [LARGE SCALE GENOMIC DNA]</scope>
    <source>
        <strain evidence="2 3">SY3-13</strain>
    </source>
</reference>
<dbReference type="SUPFAM" id="SSF56601">
    <property type="entry name" value="beta-lactamase/transpeptidase-like"/>
    <property type="match status" value="1"/>
</dbReference>
<gene>
    <name evidence="2" type="ORF">CVT23_01940</name>
</gene>
<dbReference type="Proteomes" id="UP000229498">
    <property type="component" value="Unassembled WGS sequence"/>
</dbReference>
<accession>A0A2M9G6W4</accession>
<evidence type="ECO:0000313" key="3">
    <source>
        <dbReference type="Proteomes" id="UP000229498"/>
    </source>
</evidence>
<proteinExistence type="predicted"/>
<protein>
    <submittedName>
        <fullName evidence="2">Serine hydrolase</fullName>
    </submittedName>
</protein>
<dbReference type="GO" id="GO:0016787">
    <property type="term" value="F:hydrolase activity"/>
    <property type="evidence" value="ECO:0007669"/>
    <property type="project" value="UniProtKB-KW"/>
</dbReference>
<comment type="caution">
    <text evidence="2">The sequence shown here is derived from an EMBL/GenBank/DDBJ whole genome shotgun (WGS) entry which is preliminary data.</text>
</comment>
<dbReference type="PANTHER" id="PTHR43283:SF3">
    <property type="entry name" value="BETA-LACTAMASE FAMILY PROTEIN (AFU_ORTHOLOGUE AFUA_5G07500)"/>
    <property type="match status" value="1"/>
</dbReference>
<keyword evidence="3" id="KW-1185">Reference proteome</keyword>